<proteinExistence type="predicted"/>
<dbReference type="GO" id="GO:0003676">
    <property type="term" value="F:nucleic acid binding"/>
    <property type="evidence" value="ECO:0007669"/>
    <property type="project" value="InterPro"/>
</dbReference>
<organism evidence="2 3">
    <name type="scientific">Corynebacterium timonense</name>
    <dbReference type="NCBI Taxonomy" id="441500"/>
    <lineage>
        <taxon>Bacteria</taxon>
        <taxon>Bacillati</taxon>
        <taxon>Actinomycetota</taxon>
        <taxon>Actinomycetes</taxon>
        <taxon>Mycobacteriales</taxon>
        <taxon>Corynebacteriaceae</taxon>
        <taxon>Corynebacterium</taxon>
    </lineage>
</organism>
<dbReference type="Pfam" id="PF01844">
    <property type="entry name" value="HNH"/>
    <property type="match status" value="1"/>
</dbReference>
<dbReference type="CDD" id="cd00085">
    <property type="entry name" value="HNHc"/>
    <property type="match status" value="1"/>
</dbReference>
<evidence type="ECO:0000259" key="1">
    <source>
        <dbReference type="SMART" id="SM00507"/>
    </source>
</evidence>
<dbReference type="eggNOG" id="COG1403">
    <property type="taxonomic scope" value="Bacteria"/>
</dbReference>
<keyword evidence="2" id="KW-0378">Hydrolase</keyword>
<sequence>MTHLDDSNEHELVDLARTLTYSDLQLALLAHRNGAPQPAARSYVRVAPRPNGRLSLWANFSPAEAARLMAALKTGELAWRSVDWSTLTGADGVLDPQRLAAAPSMYGQPTADALLSAFMGMINITLSQPNNPLRAPGAHVNIVMTTDGRAYLPLNPGAGSDAVKSFLANAHYRINRVDGTGLVLNTGRAFRLATNAQINALMLMWRSQCAMPGCTHTRFMEMHHIHDWADGGTTDLDNLLPLCSACHSLVSDGAVTILRDEGDIHFCYPDGSRYVSRDRGLPVRNDDARTLAEFNEFTWSAPS</sequence>
<dbReference type="GO" id="GO:0008270">
    <property type="term" value="F:zinc ion binding"/>
    <property type="evidence" value="ECO:0007669"/>
    <property type="project" value="InterPro"/>
</dbReference>
<dbReference type="RefSeq" id="WP_019194497.1">
    <property type="nucleotide sequence ID" value="NZ_LT629765.1"/>
</dbReference>
<dbReference type="AlphaFoldDB" id="A0A1H1RGX3"/>
<gene>
    <name evidence="2" type="ORF">SAMN04488539_1496</name>
</gene>
<dbReference type="GO" id="GO:0004519">
    <property type="term" value="F:endonuclease activity"/>
    <property type="evidence" value="ECO:0007669"/>
    <property type="project" value="UniProtKB-KW"/>
</dbReference>
<dbReference type="Gene3D" id="1.10.30.50">
    <property type="match status" value="1"/>
</dbReference>
<dbReference type="InterPro" id="IPR002711">
    <property type="entry name" value="HNH"/>
</dbReference>
<reference evidence="2 3" key="1">
    <citation type="submission" date="2016-10" db="EMBL/GenBank/DDBJ databases">
        <authorList>
            <person name="de Groot N.N."/>
        </authorList>
    </citation>
    <scope>NUCLEOTIDE SEQUENCE [LARGE SCALE GENOMIC DNA]</scope>
    <source>
        <strain evidence="2 3">DSM 45434</strain>
    </source>
</reference>
<dbReference type="SMART" id="SM00507">
    <property type="entry name" value="HNHc"/>
    <property type="match status" value="1"/>
</dbReference>
<dbReference type="EMBL" id="LT629765">
    <property type="protein sequence ID" value="SDS34940.1"/>
    <property type="molecule type" value="Genomic_DNA"/>
</dbReference>
<evidence type="ECO:0000313" key="2">
    <source>
        <dbReference type="EMBL" id="SDS34940.1"/>
    </source>
</evidence>
<dbReference type="STRING" id="1203190.GCA_000312345_01694"/>
<evidence type="ECO:0000313" key="3">
    <source>
        <dbReference type="Proteomes" id="UP000182237"/>
    </source>
</evidence>
<keyword evidence="2" id="KW-0255">Endonuclease</keyword>
<name>A0A1H1RGX3_9CORY</name>
<protein>
    <submittedName>
        <fullName evidence="2">HNH endonuclease</fullName>
    </submittedName>
</protein>
<keyword evidence="2" id="KW-0540">Nuclease</keyword>
<feature type="domain" description="HNH nuclease" evidence="1">
    <location>
        <begin position="196"/>
        <end position="248"/>
    </location>
</feature>
<dbReference type="InterPro" id="IPR003615">
    <property type="entry name" value="HNH_nuc"/>
</dbReference>
<keyword evidence="3" id="KW-1185">Reference proteome</keyword>
<accession>A0A1H1RGX3</accession>
<dbReference type="Proteomes" id="UP000182237">
    <property type="component" value="Chromosome I"/>
</dbReference>